<keyword evidence="3" id="KW-1185">Reference proteome</keyword>
<sequence length="243" mass="26174">MRQLLAATAIALSATAIAAVPASAAVEVGVNAQGPVVEIQVMQQVLGDPDKAIISAGVTSRAQTAVAAMQQNATAMDKVLKRLDTLGIPRDRVQTSGITLNPQYEYPNNRTPQFAGYDASNTVTIELRDLDRVGPVLDWLVAEGATNINGPSWSVVDDEPRRAQARKAAFDKAALQARDYALMAGYKDFRLLAIEEALGYTQQYFERGPMPVATQTSKQDSTPTRPGQVATQVTITAKFELLR</sequence>
<evidence type="ECO:0000256" key="1">
    <source>
        <dbReference type="SAM" id="SignalP"/>
    </source>
</evidence>
<organism evidence="2 3">
    <name type="scientific">Croceicoccus ponticola</name>
    <dbReference type="NCBI Taxonomy" id="2217664"/>
    <lineage>
        <taxon>Bacteria</taxon>
        <taxon>Pseudomonadati</taxon>
        <taxon>Pseudomonadota</taxon>
        <taxon>Alphaproteobacteria</taxon>
        <taxon>Sphingomonadales</taxon>
        <taxon>Erythrobacteraceae</taxon>
        <taxon>Croceicoccus</taxon>
    </lineage>
</organism>
<protein>
    <submittedName>
        <fullName evidence="2">DUF541 domain-containing protein</fullName>
    </submittedName>
</protein>
<evidence type="ECO:0000313" key="3">
    <source>
        <dbReference type="Proteomes" id="UP000283003"/>
    </source>
</evidence>
<evidence type="ECO:0000313" key="2">
    <source>
        <dbReference type="EMBL" id="RVQ65751.1"/>
    </source>
</evidence>
<keyword evidence="1" id="KW-0732">Signal</keyword>
<name>A0A437GVG3_9SPHN</name>
<dbReference type="RefSeq" id="WP_127613262.1">
    <property type="nucleotide sequence ID" value="NZ_RXOL01000006.1"/>
</dbReference>
<dbReference type="AlphaFoldDB" id="A0A437GVG3"/>
<feature type="signal peptide" evidence="1">
    <location>
        <begin position="1"/>
        <end position="18"/>
    </location>
</feature>
<dbReference type="EMBL" id="RXOL01000006">
    <property type="protein sequence ID" value="RVQ65751.1"/>
    <property type="molecule type" value="Genomic_DNA"/>
</dbReference>
<dbReference type="Pfam" id="PF04402">
    <property type="entry name" value="SIMPL"/>
    <property type="match status" value="1"/>
</dbReference>
<gene>
    <name evidence="2" type="ORF">EKN06_12535</name>
</gene>
<dbReference type="Gene3D" id="3.30.70.2970">
    <property type="entry name" value="Protein of unknown function (DUF541), domain 2"/>
    <property type="match status" value="1"/>
</dbReference>
<dbReference type="InterPro" id="IPR052022">
    <property type="entry name" value="26kDa_periplasmic_antigen"/>
</dbReference>
<comment type="caution">
    <text evidence="2">The sequence shown here is derived from an EMBL/GenBank/DDBJ whole genome shotgun (WGS) entry which is preliminary data.</text>
</comment>
<dbReference type="Proteomes" id="UP000283003">
    <property type="component" value="Unassembled WGS sequence"/>
</dbReference>
<proteinExistence type="predicted"/>
<dbReference type="PANTHER" id="PTHR34387">
    <property type="entry name" value="SLR1258 PROTEIN"/>
    <property type="match status" value="1"/>
</dbReference>
<feature type="chain" id="PRO_5019477239" evidence="1">
    <location>
        <begin position="19"/>
        <end position="243"/>
    </location>
</feature>
<dbReference type="InterPro" id="IPR007497">
    <property type="entry name" value="SIMPL/DUF541"/>
</dbReference>
<accession>A0A437GVG3</accession>
<dbReference type="Gene3D" id="3.30.110.170">
    <property type="entry name" value="Protein of unknown function (DUF541), domain 1"/>
    <property type="match status" value="1"/>
</dbReference>
<reference evidence="2 3" key="1">
    <citation type="submission" date="2018-12" db="EMBL/GenBank/DDBJ databases">
        <title>Croceicoccus ponticola sp. nov., a lipolytic bacterium isolated from seawater.</title>
        <authorList>
            <person name="Yoon J.-H."/>
        </authorList>
    </citation>
    <scope>NUCLEOTIDE SEQUENCE [LARGE SCALE GENOMIC DNA]</scope>
    <source>
        <strain evidence="2 3">GM-16</strain>
    </source>
</reference>
<dbReference type="PANTHER" id="PTHR34387:SF1">
    <property type="entry name" value="PERIPLASMIC IMMUNOGENIC PROTEIN"/>
    <property type="match status" value="1"/>
</dbReference>
<dbReference type="GO" id="GO:0006974">
    <property type="term" value="P:DNA damage response"/>
    <property type="evidence" value="ECO:0007669"/>
    <property type="project" value="TreeGrafter"/>
</dbReference>
<dbReference type="OrthoDB" id="9813144at2"/>